<accession>A0ABV5JNI7</accession>
<organism evidence="1 2">
    <name type="scientific">Dietzia aerolata</name>
    <dbReference type="NCBI Taxonomy" id="595984"/>
    <lineage>
        <taxon>Bacteria</taxon>
        <taxon>Bacillati</taxon>
        <taxon>Actinomycetota</taxon>
        <taxon>Actinomycetes</taxon>
        <taxon>Mycobacteriales</taxon>
        <taxon>Dietziaceae</taxon>
        <taxon>Dietzia</taxon>
    </lineage>
</organism>
<evidence type="ECO:0000313" key="1">
    <source>
        <dbReference type="EMBL" id="MFB9259287.1"/>
    </source>
</evidence>
<name>A0ABV5JNI7_9ACTN</name>
<comment type="caution">
    <text evidence="1">The sequence shown here is derived from an EMBL/GenBank/DDBJ whole genome shotgun (WGS) entry which is preliminary data.</text>
</comment>
<proteinExistence type="predicted"/>
<protein>
    <submittedName>
        <fullName evidence="1">Uncharacterized protein</fullName>
    </submittedName>
</protein>
<evidence type="ECO:0000313" key="2">
    <source>
        <dbReference type="Proteomes" id="UP001589700"/>
    </source>
</evidence>
<reference evidence="1 2" key="1">
    <citation type="submission" date="2024-09" db="EMBL/GenBank/DDBJ databases">
        <authorList>
            <person name="Sun Q."/>
            <person name="Mori K."/>
        </authorList>
    </citation>
    <scope>NUCLEOTIDE SEQUENCE [LARGE SCALE GENOMIC DNA]</scope>
    <source>
        <strain evidence="1 2">CCM 7659</strain>
    </source>
</reference>
<sequence>MSTEIVVTPAEAEYRSVESLDALPAHVRADLEALCDEINARFPEADAVGETGALSERAAIEVLGEDWIDGPGKGVGVVIRPEVITRPLVLNSVMRLAAPRQLLATAPRLGVLADPRWRIDIDVHRRPTVAGAAITDHAVRGRPFGTLPWVTREMLGFLIGELEVDGDRLELDADDERWFLYERVSGQLEVSVADGPGVPVRNRTLSFLDLGTAADAGWAWARSDGDWPAFFGGLLGDTAA</sequence>
<dbReference type="Proteomes" id="UP001589700">
    <property type="component" value="Unassembled WGS sequence"/>
</dbReference>
<keyword evidence="2" id="KW-1185">Reference proteome</keyword>
<dbReference type="RefSeq" id="WP_182631469.1">
    <property type="nucleotide sequence ID" value="NZ_JAALDM010000055.1"/>
</dbReference>
<dbReference type="EMBL" id="JBHMDY010000004">
    <property type="protein sequence ID" value="MFB9259287.1"/>
    <property type="molecule type" value="Genomic_DNA"/>
</dbReference>
<gene>
    <name evidence="1" type="ORF">ACFFVD_05670</name>
</gene>